<evidence type="ECO:0000313" key="6">
    <source>
        <dbReference type="EMBL" id="KUM63776.1"/>
    </source>
</evidence>
<dbReference type="GO" id="GO:0016020">
    <property type="term" value="C:membrane"/>
    <property type="evidence" value="ECO:0007669"/>
    <property type="project" value="UniProtKB-SubCell"/>
</dbReference>
<comment type="subcellular location">
    <subcellularLocation>
        <location evidence="1">Membrane</location>
        <topology evidence="1">Multi-pass membrane protein</topology>
    </subcellularLocation>
</comment>
<evidence type="ECO:0000256" key="5">
    <source>
        <dbReference type="SAM" id="Phobius"/>
    </source>
</evidence>
<keyword evidence="7" id="KW-1185">Reference proteome</keyword>
<accession>A0A101MNH3</accession>
<dbReference type="OrthoDB" id="4358694at2759"/>
<evidence type="ECO:0008006" key="8">
    <source>
        <dbReference type="Google" id="ProtNLM"/>
    </source>
</evidence>
<dbReference type="PANTHER" id="PTHR48022">
    <property type="entry name" value="PLASTIDIC GLUCOSE TRANSPORTER 4"/>
    <property type="match status" value="1"/>
</dbReference>
<dbReference type="AlphaFoldDB" id="A0A101MNH3"/>
<dbReference type="InterPro" id="IPR036259">
    <property type="entry name" value="MFS_trans_sf"/>
</dbReference>
<name>A0A101MNH3_PENFR</name>
<organism evidence="6 7">
    <name type="scientific">Penicillium freii</name>
    <dbReference type="NCBI Taxonomy" id="48697"/>
    <lineage>
        <taxon>Eukaryota</taxon>
        <taxon>Fungi</taxon>
        <taxon>Dikarya</taxon>
        <taxon>Ascomycota</taxon>
        <taxon>Pezizomycotina</taxon>
        <taxon>Eurotiomycetes</taxon>
        <taxon>Eurotiomycetidae</taxon>
        <taxon>Eurotiales</taxon>
        <taxon>Aspergillaceae</taxon>
        <taxon>Penicillium</taxon>
    </lineage>
</organism>
<evidence type="ECO:0000256" key="1">
    <source>
        <dbReference type="ARBA" id="ARBA00004141"/>
    </source>
</evidence>
<dbReference type="GO" id="GO:0005351">
    <property type="term" value="F:carbohydrate:proton symporter activity"/>
    <property type="evidence" value="ECO:0007669"/>
    <property type="project" value="TreeGrafter"/>
</dbReference>
<proteinExistence type="predicted"/>
<dbReference type="SUPFAM" id="SSF103473">
    <property type="entry name" value="MFS general substrate transporter"/>
    <property type="match status" value="1"/>
</dbReference>
<keyword evidence="2 5" id="KW-0812">Transmembrane</keyword>
<dbReference type="InterPro" id="IPR050360">
    <property type="entry name" value="MFS_Sugar_Transporters"/>
</dbReference>
<gene>
    <name evidence="6" type="ORF">ACN42_g3294</name>
</gene>
<dbReference type="EMBL" id="LLXE01000064">
    <property type="protein sequence ID" value="KUM63776.1"/>
    <property type="molecule type" value="Genomic_DNA"/>
</dbReference>
<keyword evidence="3 5" id="KW-1133">Transmembrane helix</keyword>
<protein>
    <recommendedName>
        <fullName evidence="8">Major facilitator superfamily (MFS) profile domain-containing protein</fullName>
    </recommendedName>
</protein>
<evidence type="ECO:0000256" key="3">
    <source>
        <dbReference type="ARBA" id="ARBA00022989"/>
    </source>
</evidence>
<reference evidence="6 7" key="1">
    <citation type="submission" date="2015-10" db="EMBL/GenBank/DDBJ databases">
        <title>Genome sequencing of Penicillium freii.</title>
        <authorList>
            <person name="Nguyen H.D."/>
            <person name="Visagie C.M."/>
            <person name="Seifert K.A."/>
        </authorList>
    </citation>
    <scope>NUCLEOTIDE SEQUENCE [LARGE SCALE GENOMIC DNA]</scope>
    <source>
        <strain evidence="6 7">DAOM 242723</strain>
    </source>
</reference>
<keyword evidence="4 5" id="KW-0472">Membrane</keyword>
<dbReference type="InterPro" id="IPR005828">
    <property type="entry name" value="MFS_sugar_transport-like"/>
</dbReference>
<feature type="transmembrane region" description="Helical" evidence="5">
    <location>
        <begin position="91"/>
        <end position="110"/>
    </location>
</feature>
<dbReference type="PANTHER" id="PTHR48022:SF29">
    <property type="entry name" value="SUGAR TRANSPORTER, PUTATIVE (AFU_ORTHOLOGUE AFUA_6G14500)-RELATED"/>
    <property type="match status" value="1"/>
</dbReference>
<evidence type="ECO:0000256" key="2">
    <source>
        <dbReference type="ARBA" id="ARBA00022692"/>
    </source>
</evidence>
<sequence>MTILFACYTACAGVYAEITSKAAGIAVLLMIFLFNGAYNLMQPFHFLYIGEIFPFIQRSKDMAVMQMSVRIAAVFNKFVNPIGMENIKWKFFLSYVAWLAIETTTVYFFFPETQGPV</sequence>
<comment type="caution">
    <text evidence="6">The sequence shown here is derived from an EMBL/GenBank/DDBJ whole genome shotgun (WGS) entry which is preliminary data.</text>
</comment>
<evidence type="ECO:0000313" key="7">
    <source>
        <dbReference type="Proteomes" id="UP000055045"/>
    </source>
</evidence>
<dbReference type="Gene3D" id="1.20.1250.20">
    <property type="entry name" value="MFS general substrate transporter like domains"/>
    <property type="match status" value="1"/>
</dbReference>
<evidence type="ECO:0000256" key="4">
    <source>
        <dbReference type="ARBA" id="ARBA00023136"/>
    </source>
</evidence>
<dbReference type="Pfam" id="PF00083">
    <property type="entry name" value="Sugar_tr"/>
    <property type="match status" value="1"/>
</dbReference>
<dbReference type="Proteomes" id="UP000055045">
    <property type="component" value="Unassembled WGS sequence"/>
</dbReference>